<reference evidence="1 2" key="1">
    <citation type="submission" date="2016-10" db="EMBL/GenBank/DDBJ databases">
        <title>Proteomics and genomics reveal pathogen-plant mechanisms compatible with a hemibiotrophic lifestyle of Diplodia corticola.</title>
        <authorList>
            <person name="Fernandes I."/>
            <person name="De Jonge R."/>
            <person name="Van De Peer Y."/>
            <person name="Devreese B."/>
            <person name="Alves A."/>
            <person name="Esteves A.C."/>
        </authorList>
    </citation>
    <scope>NUCLEOTIDE SEQUENCE [LARGE SCALE GENOMIC DNA]</scope>
    <source>
        <strain evidence="1 2">CBS 112549</strain>
    </source>
</reference>
<proteinExistence type="predicted"/>
<dbReference type="GeneID" id="31019760"/>
<accession>A0A1J9QLP8</accession>
<evidence type="ECO:0000313" key="1">
    <source>
        <dbReference type="EMBL" id="OJD29385.1"/>
    </source>
</evidence>
<name>A0A1J9QLP8_9PEZI</name>
<protein>
    <submittedName>
        <fullName evidence="1">Uncharacterized protein</fullName>
    </submittedName>
</protein>
<organism evidence="1 2">
    <name type="scientific">Diplodia corticola</name>
    <dbReference type="NCBI Taxonomy" id="236234"/>
    <lineage>
        <taxon>Eukaryota</taxon>
        <taxon>Fungi</taxon>
        <taxon>Dikarya</taxon>
        <taxon>Ascomycota</taxon>
        <taxon>Pezizomycotina</taxon>
        <taxon>Dothideomycetes</taxon>
        <taxon>Dothideomycetes incertae sedis</taxon>
        <taxon>Botryosphaeriales</taxon>
        <taxon>Botryosphaeriaceae</taxon>
        <taxon>Diplodia</taxon>
    </lineage>
</organism>
<sequence length="253" mass="28762">MAQPTDLFGADGTPLHEDNVYQDILSKHMDQICDFEDRYRQMGTQWNLTDVRVRDGAPELDPATNLGARYARDFFDVRDEHAPVRDVGHEIEALIADARSRIRRGHYRFVKMLLDEIDWCMADLKRRLDLADDATQEADRLHMERVATVAIRGAQGIQFSAREAGLRRWDRTLPAVPVTGTFMAPLSNFGVASLFLPAEAAEEMSFAEHIFISRYFGDPEAPGLPRGYEANPSLFEQRNDVIWASNPDLRDLP</sequence>
<dbReference type="AlphaFoldDB" id="A0A1J9QLP8"/>
<gene>
    <name evidence="1" type="ORF">BKCO1_820005</name>
</gene>
<evidence type="ECO:0000313" key="2">
    <source>
        <dbReference type="Proteomes" id="UP000183809"/>
    </source>
</evidence>
<keyword evidence="2" id="KW-1185">Reference proteome</keyword>
<dbReference type="EMBL" id="MNUE01000082">
    <property type="protein sequence ID" value="OJD29385.1"/>
    <property type="molecule type" value="Genomic_DNA"/>
</dbReference>
<dbReference type="RefSeq" id="XP_020125645.1">
    <property type="nucleotide sequence ID" value="XM_020279497.1"/>
</dbReference>
<dbReference type="Proteomes" id="UP000183809">
    <property type="component" value="Unassembled WGS sequence"/>
</dbReference>
<comment type="caution">
    <text evidence="1">The sequence shown here is derived from an EMBL/GenBank/DDBJ whole genome shotgun (WGS) entry which is preliminary data.</text>
</comment>